<evidence type="ECO:0000313" key="7">
    <source>
        <dbReference type="Proteomes" id="UP000824621"/>
    </source>
</evidence>
<dbReference type="PANTHER" id="PTHR10283">
    <property type="entry name" value="SOLUTE CARRIER FAMILY 13 MEMBER"/>
    <property type="match status" value="1"/>
</dbReference>
<comment type="subcellular location">
    <subcellularLocation>
        <location evidence="1">Membrane</location>
        <topology evidence="1">Multi-pass membrane protein</topology>
    </subcellularLocation>
</comment>
<dbReference type="Pfam" id="PF00939">
    <property type="entry name" value="Na_sulph_symp"/>
    <property type="match status" value="1"/>
</dbReference>
<keyword evidence="7" id="KW-1185">Reference proteome</keyword>
<feature type="transmembrane region" description="Helical" evidence="5">
    <location>
        <begin position="378"/>
        <end position="400"/>
    </location>
</feature>
<feature type="transmembrane region" description="Helical" evidence="5">
    <location>
        <begin position="156"/>
        <end position="175"/>
    </location>
</feature>
<dbReference type="InterPro" id="IPR001898">
    <property type="entry name" value="SLC13A/DASS"/>
</dbReference>
<feature type="transmembrane region" description="Helical" evidence="5">
    <location>
        <begin position="182"/>
        <end position="202"/>
    </location>
</feature>
<feature type="transmembrane region" description="Helical" evidence="5">
    <location>
        <begin position="226"/>
        <end position="245"/>
    </location>
</feature>
<feature type="transmembrane region" description="Helical" evidence="5">
    <location>
        <begin position="280"/>
        <end position="297"/>
    </location>
</feature>
<evidence type="ECO:0000256" key="1">
    <source>
        <dbReference type="ARBA" id="ARBA00004141"/>
    </source>
</evidence>
<protein>
    <submittedName>
        <fullName evidence="6">SLC13/DASS family transporter</fullName>
    </submittedName>
</protein>
<keyword evidence="4 5" id="KW-0472">Membrane</keyword>
<evidence type="ECO:0000256" key="2">
    <source>
        <dbReference type="ARBA" id="ARBA00022692"/>
    </source>
</evidence>
<gene>
    <name evidence="6" type="ORF">KCN53_08585</name>
</gene>
<feature type="transmembrane region" description="Helical" evidence="5">
    <location>
        <begin position="469"/>
        <end position="489"/>
    </location>
</feature>
<feature type="transmembrane region" description="Helical" evidence="5">
    <location>
        <begin position="90"/>
        <end position="108"/>
    </location>
</feature>
<dbReference type="NCBIfam" id="TIGR00785">
    <property type="entry name" value="dass"/>
    <property type="match status" value="1"/>
</dbReference>
<evidence type="ECO:0000256" key="3">
    <source>
        <dbReference type="ARBA" id="ARBA00022989"/>
    </source>
</evidence>
<dbReference type="PANTHER" id="PTHR10283:SF82">
    <property type="entry name" value="SOLUTE CARRIER FAMILY 13 MEMBER 2"/>
    <property type="match status" value="1"/>
</dbReference>
<evidence type="ECO:0000313" key="6">
    <source>
        <dbReference type="EMBL" id="MBZ6378689.1"/>
    </source>
</evidence>
<feature type="transmembrane region" description="Helical" evidence="5">
    <location>
        <begin position="432"/>
        <end position="457"/>
    </location>
</feature>
<feature type="transmembrane region" description="Helical" evidence="5">
    <location>
        <begin position="20"/>
        <end position="37"/>
    </location>
</feature>
<feature type="transmembrane region" description="Helical" evidence="5">
    <location>
        <begin position="407"/>
        <end position="426"/>
    </location>
</feature>
<evidence type="ECO:0000256" key="5">
    <source>
        <dbReference type="SAM" id="Phobius"/>
    </source>
</evidence>
<keyword evidence="3 5" id="KW-1133">Transmembrane helix</keyword>
<comment type="caution">
    <text evidence="6">The sequence shown here is derived from an EMBL/GenBank/DDBJ whole genome shotgun (WGS) entry which is preliminary data.</text>
</comment>
<sequence length="493" mass="51771">MGELSEPLETAETVRPSFRPFWIGVGLAVALALQALPMPEGMPLAGWRVASLFLLMMIWWVSEAVPIPVTSLLPIILLPMAGIADIRTAAAPYASPIVVLLFGGFVIAKSVERWNLHTRIALAVVHRFGANPSAMVAGFMAAAAILSMWISNTATAIMLMPIALSVAASLGGEGWRSQPLSAALLLGIAYACSIGGVGTPIGTPTNLIVIGYAEAEFGRSVGFADWMLYGVPMVAILVPAAWLLLTRRVRAAVPEHRAEAAGLIEQARARLGPLSVPERRVSLAFAVIAVLWVFRRPLEEVAIADIRPFAFLTDHIIAVIGAVLLFLIPAGTGRREALLDWETAERIPWGVLLLFGGGLSLAVGMTESGLGMWMGEQLQALTALPLLLLIGALVLFVIFFTEIASNVATASALMPIVGAVAVGSGLDPMLMAMPVAVAASCAFMLPMATGPNAIAYASGAISMGRMARVGFAVNLAAIAGISLFSAWTLPLLL</sequence>
<dbReference type="CDD" id="cd01115">
    <property type="entry name" value="SLC13_permease"/>
    <property type="match status" value="1"/>
</dbReference>
<feature type="transmembrane region" description="Helical" evidence="5">
    <location>
        <begin position="49"/>
        <end position="78"/>
    </location>
</feature>
<evidence type="ECO:0000256" key="4">
    <source>
        <dbReference type="ARBA" id="ARBA00023136"/>
    </source>
</evidence>
<keyword evidence="2 5" id="KW-0812">Transmembrane</keyword>
<name>A0ABS7WJX0_9SPHN</name>
<reference evidence="6 7" key="1">
    <citation type="submission" date="2021-04" db="EMBL/GenBank/DDBJ databases">
        <authorList>
            <person name="Pira H."/>
            <person name="Risdian C."/>
            <person name="Wink J."/>
        </authorList>
    </citation>
    <scope>NUCLEOTIDE SEQUENCE [LARGE SCALE GENOMIC DNA]</scope>
    <source>
        <strain evidence="6 7">DSM 107782</strain>
    </source>
</reference>
<organism evidence="6 7">
    <name type="scientific">Pacificimonas aurantium</name>
    <dbReference type="NCBI Taxonomy" id="1250540"/>
    <lineage>
        <taxon>Bacteria</taxon>
        <taxon>Pseudomonadati</taxon>
        <taxon>Pseudomonadota</taxon>
        <taxon>Alphaproteobacteria</taxon>
        <taxon>Sphingomonadales</taxon>
        <taxon>Sphingosinicellaceae</taxon>
        <taxon>Pacificimonas</taxon>
    </lineage>
</organism>
<proteinExistence type="predicted"/>
<dbReference type="RefSeq" id="WP_207790609.1">
    <property type="nucleotide sequence ID" value="NZ_JAGSGB010000002.1"/>
</dbReference>
<feature type="transmembrane region" description="Helical" evidence="5">
    <location>
        <begin position="309"/>
        <end position="328"/>
    </location>
</feature>
<accession>A0ABS7WJX0</accession>
<dbReference type="EMBL" id="JAGSGB010000002">
    <property type="protein sequence ID" value="MBZ6378689.1"/>
    <property type="molecule type" value="Genomic_DNA"/>
</dbReference>
<dbReference type="Proteomes" id="UP000824621">
    <property type="component" value="Unassembled WGS sequence"/>
</dbReference>
<feature type="transmembrane region" description="Helical" evidence="5">
    <location>
        <begin position="349"/>
        <end position="366"/>
    </location>
</feature>
<feature type="transmembrane region" description="Helical" evidence="5">
    <location>
        <begin position="128"/>
        <end position="150"/>
    </location>
</feature>